<dbReference type="EMBL" id="LR798261">
    <property type="protein sequence ID" value="CAB5218701.1"/>
    <property type="molecule type" value="Genomic_DNA"/>
</dbReference>
<gene>
    <name evidence="2" type="ORF">UFOVP218_68</name>
</gene>
<protein>
    <submittedName>
        <fullName evidence="2">Uncharacterized protein</fullName>
    </submittedName>
</protein>
<evidence type="ECO:0000256" key="1">
    <source>
        <dbReference type="SAM" id="MobiDB-lite"/>
    </source>
</evidence>
<feature type="region of interest" description="Disordered" evidence="1">
    <location>
        <begin position="31"/>
        <end position="54"/>
    </location>
</feature>
<proteinExistence type="predicted"/>
<name>A0A6J7WKW0_9CAUD</name>
<reference evidence="2" key="1">
    <citation type="submission" date="2020-05" db="EMBL/GenBank/DDBJ databases">
        <authorList>
            <person name="Chiriac C."/>
            <person name="Salcher M."/>
            <person name="Ghai R."/>
            <person name="Kavagutti S V."/>
        </authorList>
    </citation>
    <scope>NUCLEOTIDE SEQUENCE</scope>
</reference>
<accession>A0A6J7WKW0</accession>
<evidence type="ECO:0000313" key="2">
    <source>
        <dbReference type="EMBL" id="CAB5218701.1"/>
    </source>
</evidence>
<sequence>MGLIILTIFIALAFLLLRGFMNRQAPYNDPTKVDATWPFPEAEKPTPFPTGKKP</sequence>
<organism evidence="2">
    <name type="scientific">uncultured Caudovirales phage</name>
    <dbReference type="NCBI Taxonomy" id="2100421"/>
    <lineage>
        <taxon>Viruses</taxon>
        <taxon>Duplodnaviria</taxon>
        <taxon>Heunggongvirae</taxon>
        <taxon>Uroviricota</taxon>
        <taxon>Caudoviricetes</taxon>
        <taxon>Peduoviridae</taxon>
        <taxon>Maltschvirus</taxon>
        <taxon>Maltschvirus maltsch</taxon>
    </lineage>
</organism>